<organism evidence="2 3">
    <name type="scientific">Pseudonocardia charpentierae</name>
    <dbReference type="NCBI Taxonomy" id="3075545"/>
    <lineage>
        <taxon>Bacteria</taxon>
        <taxon>Bacillati</taxon>
        <taxon>Actinomycetota</taxon>
        <taxon>Actinomycetes</taxon>
        <taxon>Pseudonocardiales</taxon>
        <taxon>Pseudonocardiaceae</taxon>
        <taxon>Pseudonocardia</taxon>
    </lineage>
</organism>
<evidence type="ECO:0000313" key="3">
    <source>
        <dbReference type="Proteomes" id="UP001183202"/>
    </source>
</evidence>
<gene>
    <name evidence="2" type="ORF">RM445_23575</name>
</gene>
<dbReference type="Proteomes" id="UP001183202">
    <property type="component" value="Unassembled WGS sequence"/>
</dbReference>
<feature type="domain" description="HTH cro/C1-type" evidence="1">
    <location>
        <begin position="17"/>
        <end position="70"/>
    </location>
</feature>
<keyword evidence="3" id="KW-1185">Reference proteome</keyword>
<proteinExistence type="predicted"/>
<dbReference type="PROSITE" id="PS50943">
    <property type="entry name" value="HTH_CROC1"/>
    <property type="match status" value="1"/>
</dbReference>
<dbReference type="SUPFAM" id="SSF47413">
    <property type="entry name" value="lambda repressor-like DNA-binding domains"/>
    <property type="match status" value="1"/>
</dbReference>
<comment type="caution">
    <text evidence="2">The sequence shown here is derived from an EMBL/GenBank/DDBJ whole genome shotgun (WGS) entry which is preliminary data.</text>
</comment>
<sequence>MVASGPAGPRRRLGAELRRLRTGKGLHLDAVAHQLRCSASKISRLETGKGIPKPADVRALIRLYDVTGDAEREMLLRLVRESRTEGWWQTYTEGVAPERFFLDAPGRYAALETDAVGLRSFDLSILNGVLQTEDYARAVMTAQLPRRSSEEIDQLVEMRMRRQEALHRPVPLRLDMIVDESALARVVGSRSVMAAQVRWLLDLMDLPTVSIRLVAFDAGIHRAHMGHFVILEIPDDLGSDVVYFEGHAGESFLDGPSEVDAYDDVFAEVSGLALDARASRAAVRRYLDDYAPRGKAQPYDRVQDQ</sequence>
<protein>
    <submittedName>
        <fullName evidence="2">Helix-turn-helix transcriptional regulator</fullName>
    </submittedName>
</protein>
<dbReference type="InterPro" id="IPR001387">
    <property type="entry name" value="Cro/C1-type_HTH"/>
</dbReference>
<dbReference type="Pfam" id="PF13560">
    <property type="entry name" value="HTH_31"/>
    <property type="match status" value="1"/>
</dbReference>
<evidence type="ECO:0000259" key="1">
    <source>
        <dbReference type="PROSITE" id="PS50943"/>
    </source>
</evidence>
<dbReference type="RefSeq" id="WP_311559021.1">
    <property type="nucleotide sequence ID" value="NZ_JAVREJ010000019.1"/>
</dbReference>
<dbReference type="Gene3D" id="1.10.260.40">
    <property type="entry name" value="lambda repressor-like DNA-binding domains"/>
    <property type="match status" value="1"/>
</dbReference>
<name>A0ABU2NGB6_9PSEU</name>
<dbReference type="InterPro" id="IPR043917">
    <property type="entry name" value="DUF5753"/>
</dbReference>
<evidence type="ECO:0000313" key="2">
    <source>
        <dbReference type="EMBL" id="MDT0352513.1"/>
    </source>
</evidence>
<dbReference type="CDD" id="cd00093">
    <property type="entry name" value="HTH_XRE"/>
    <property type="match status" value="1"/>
</dbReference>
<dbReference type="InterPro" id="IPR010982">
    <property type="entry name" value="Lambda_DNA-bd_dom_sf"/>
</dbReference>
<reference evidence="3" key="1">
    <citation type="submission" date="2023-07" db="EMBL/GenBank/DDBJ databases">
        <title>30 novel species of actinomycetes from the DSMZ collection.</title>
        <authorList>
            <person name="Nouioui I."/>
        </authorList>
    </citation>
    <scope>NUCLEOTIDE SEQUENCE [LARGE SCALE GENOMIC DNA]</scope>
    <source>
        <strain evidence="3">DSM 45834</strain>
    </source>
</reference>
<dbReference type="SMART" id="SM00530">
    <property type="entry name" value="HTH_XRE"/>
    <property type="match status" value="1"/>
</dbReference>
<dbReference type="Pfam" id="PF19054">
    <property type="entry name" value="DUF5753"/>
    <property type="match status" value="1"/>
</dbReference>
<accession>A0ABU2NGB6</accession>
<dbReference type="EMBL" id="JAVREJ010000019">
    <property type="protein sequence ID" value="MDT0352513.1"/>
    <property type="molecule type" value="Genomic_DNA"/>
</dbReference>